<keyword evidence="3" id="KW-1185">Reference proteome</keyword>
<keyword evidence="1" id="KW-1133">Transmembrane helix</keyword>
<feature type="transmembrane region" description="Helical" evidence="1">
    <location>
        <begin position="7"/>
        <end position="28"/>
    </location>
</feature>
<organism evidence="2 3">
    <name type="scientific">Butyrivibrio fibrisolvens</name>
    <dbReference type="NCBI Taxonomy" id="831"/>
    <lineage>
        <taxon>Bacteria</taxon>
        <taxon>Bacillati</taxon>
        <taxon>Bacillota</taxon>
        <taxon>Clostridia</taxon>
        <taxon>Lachnospirales</taxon>
        <taxon>Lachnospiraceae</taxon>
        <taxon>Butyrivibrio</taxon>
    </lineage>
</organism>
<dbReference type="Proteomes" id="UP000245488">
    <property type="component" value="Unassembled WGS sequence"/>
</dbReference>
<gene>
    <name evidence="2" type="ORF">CPT75_01320</name>
</gene>
<sequence length="62" mass="7210">MDKKRLLLTMGQVMIGAIFTLILAFQLWKYDMKVISIILISTAICQYIFIFKKALSSPKKRK</sequence>
<dbReference type="AlphaFoldDB" id="A0A317FWV4"/>
<evidence type="ECO:0000313" key="2">
    <source>
        <dbReference type="EMBL" id="PWT25759.1"/>
    </source>
</evidence>
<dbReference type="EMBL" id="NXNG01000004">
    <property type="protein sequence ID" value="PWT25759.1"/>
    <property type="molecule type" value="Genomic_DNA"/>
</dbReference>
<evidence type="ECO:0000256" key="1">
    <source>
        <dbReference type="SAM" id="Phobius"/>
    </source>
</evidence>
<accession>A0A317FWV4</accession>
<protein>
    <submittedName>
        <fullName evidence="2">Uncharacterized protein</fullName>
    </submittedName>
</protein>
<feature type="transmembrane region" description="Helical" evidence="1">
    <location>
        <begin position="34"/>
        <end position="51"/>
    </location>
</feature>
<name>A0A317FWV4_BUTFI</name>
<keyword evidence="1" id="KW-0812">Transmembrane</keyword>
<proteinExistence type="predicted"/>
<reference evidence="2 3" key="1">
    <citation type="submission" date="2017-09" db="EMBL/GenBank/DDBJ databases">
        <title>High-quality draft genome sequence of Butyrivibrio fibrisolvens INBov1, isolated from cow rumen.</title>
        <authorList>
            <person name="Rodriguez Hernaez J."/>
            <person name="Rivarola M."/>
            <person name="Paniego N."/>
            <person name="Cravero S."/>
            <person name="Ceron Cucchi M."/>
            <person name="Martinez M.C."/>
        </authorList>
    </citation>
    <scope>NUCLEOTIDE SEQUENCE [LARGE SCALE GENOMIC DNA]</scope>
    <source>
        <strain evidence="2 3">INBov1</strain>
    </source>
</reference>
<comment type="caution">
    <text evidence="2">The sequence shown here is derived from an EMBL/GenBank/DDBJ whole genome shotgun (WGS) entry which is preliminary data.</text>
</comment>
<keyword evidence="1" id="KW-0472">Membrane</keyword>
<evidence type="ECO:0000313" key="3">
    <source>
        <dbReference type="Proteomes" id="UP000245488"/>
    </source>
</evidence>